<accession>A0A6A7B614</accession>
<dbReference type="InterPro" id="IPR002938">
    <property type="entry name" value="FAD-bd"/>
</dbReference>
<dbReference type="OrthoDB" id="655030at2759"/>
<dbReference type="AlphaFoldDB" id="A0A6A7B614"/>
<dbReference type="PANTHER" id="PTHR46972:SF1">
    <property type="entry name" value="FAD DEPENDENT OXIDOREDUCTASE DOMAIN-CONTAINING PROTEIN"/>
    <property type="match status" value="1"/>
</dbReference>
<evidence type="ECO:0000256" key="4">
    <source>
        <dbReference type="ARBA" id="ARBA00023033"/>
    </source>
</evidence>
<dbReference type="Pfam" id="PF01494">
    <property type="entry name" value="FAD_binding_3"/>
    <property type="match status" value="1"/>
</dbReference>
<dbReference type="PRINTS" id="PR00420">
    <property type="entry name" value="RNGMNOXGNASE"/>
</dbReference>
<keyword evidence="3" id="KW-0560">Oxidoreductase</keyword>
<evidence type="ECO:0000256" key="1">
    <source>
        <dbReference type="ARBA" id="ARBA00022630"/>
    </source>
</evidence>
<dbReference type="SUPFAM" id="SSF51905">
    <property type="entry name" value="FAD/NAD(P)-binding domain"/>
    <property type="match status" value="1"/>
</dbReference>
<evidence type="ECO:0000256" key="2">
    <source>
        <dbReference type="ARBA" id="ARBA00022827"/>
    </source>
</evidence>
<gene>
    <name evidence="6" type="ORF">T440DRAFT_554926</name>
</gene>
<sequence>MSAPPKIAIIGAGPVSLTLANNLQYHSIPFTVFEASTELRSQGGSLDLHPHTGQLALKEAGLWKEFTEHARPESDAMKVVTMDGEVLWDENGADKQEVKEEHKFDGRPEIDRTKLLHLLFNNLRAGQILFGKKLNAVTEQKETGFDLVVGGDGAWSKARNLLSDTKPSYSGITMVVFWCDDIYRNPWLVNYVGEGSIMAFGEGCAVQSQRQGNGGLQTYGSLRVPEDFLTTCGIDWTDNDTAGKQYVEEYFSHISPDLRRVMLESRDGLTLRPLYELPVGYRWTRRPGVTLIGDAAHVFTPFAGEGVNTGMKDALVLAQEIARAGRGEKTLNEGVADYEDEMFPRAAKAAAKTLRGKINHFDANGAKELADRFKEHYYRPQQE</sequence>
<dbReference type="Proteomes" id="UP000799423">
    <property type="component" value="Unassembled WGS sequence"/>
</dbReference>
<protein>
    <submittedName>
        <fullName evidence="6">Monooxygenase</fullName>
    </submittedName>
</protein>
<dbReference type="GO" id="GO:0004497">
    <property type="term" value="F:monooxygenase activity"/>
    <property type="evidence" value="ECO:0007669"/>
    <property type="project" value="UniProtKB-KW"/>
</dbReference>
<dbReference type="PANTHER" id="PTHR46972">
    <property type="entry name" value="MONOOXYGENASE ASQM-RELATED"/>
    <property type="match status" value="1"/>
</dbReference>
<keyword evidence="1" id="KW-0285">Flavoprotein</keyword>
<feature type="domain" description="FAD-binding" evidence="5">
    <location>
        <begin position="7"/>
        <end position="351"/>
    </location>
</feature>
<evidence type="ECO:0000259" key="5">
    <source>
        <dbReference type="Pfam" id="PF01494"/>
    </source>
</evidence>
<dbReference type="GO" id="GO:0071949">
    <property type="term" value="F:FAD binding"/>
    <property type="evidence" value="ECO:0007669"/>
    <property type="project" value="InterPro"/>
</dbReference>
<proteinExistence type="predicted"/>
<evidence type="ECO:0000313" key="6">
    <source>
        <dbReference type="EMBL" id="KAF2850773.1"/>
    </source>
</evidence>
<dbReference type="EMBL" id="MU006305">
    <property type="protein sequence ID" value="KAF2850773.1"/>
    <property type="molecule type" value="Genomic_DNA"/>
</dbReference>
<dbReference type="Gene3D" id="3.50.50.60">
    <property type="entry name" value="FAD/NAD(P)-binding domain"/>
    <property type="match status" value="1"/>
</dbReference>
<evidence type="ECO:0000256" key="3">
    <source>
        <dbReference type="ARBA" id="ARBA00023002"/>
    </source>
</evidence>
<keyword evidence="4 6" id="KW-0503">Monooxygenase</keyword>
<keyword evidence="2" id="KW-0274">FAD</keyword>
<evidence type="ECO:0000313" key="7">
    <source>
        <dbReference type="Proteomes" id="UP000799423"/>
    </source>
</evidence>
<keyword evidence="7" id="KW-1185">Reference proteome</keyword>
<dbReference type="InterPro" id="IPR036188">
    <property type="entry name" value="FAD/NAD-bd_sf"/>
</dbReference>
<organism evidence="6 7">
    <name type="scientific">Plenodomus tracheiphilus IPT5</name>
    <dbReference type="NCBI Taxonomy" id="1408161"/>
    <lineage>
        <taxon>Eukaryota</taxon>
        <taxon>Fungi</taxon>
        <taxon>Dikarya</taxon>
        <taxon>Ascomycota</taxon>
        <taxon>Pezizomycotina</taxon>
        <taxon>Dothideomycetes</taxon>
        <taxon>Pleosporomycetidae</taxon>
        <taxon>Pleosporales</taxon>
        <taxon>Pleosporineae</taxon>
        <taxon>Leptosphaeriaceae</taxon>
        <taxon>Plenodomus</taxon>
    </lineage>
</organism>
<reference evidence="6" key="1">
    <citation type="submission" date="2020-01" db="EMBL/GenBank/DDBJ databases">
        <authorList>
            <consortium name="DOE Joint Genome Institute"/>
            <person name="Haridas S."/>
            <person name="Albert R."/>
            <person name="Binder M."/>
            <person name="Bloem J."/>
            <person name="Labutti K."/>
            <person name="Salamov A."/>
            <person name="Andreopoulos B."/>
            <person name="Baker S.E."/>
            <person name="Barry K."/>
            <person name="Bills G."/>
            <person name="Bluhm B.H."/>
            <person name="Cannon C."/>
            <person name="Castanera R."/>
            <person name="Culley D.E."/>
            <person name="Daum C."/>
            <person name="Ezra D."/>
            <person name="Gonzalez J.B."/>
            <person name="Henrissat B."/>
            <person name="Kuo A."/>
            <person name="Liang C."/>
            <person name="Lipzen A."/>
            <person name="Lutzoni F."/>
            <person name="Magnuson J."/>
            <person name="Mondo S."/>
            <person name="Nolan M."/>
            <person name="Ohm R."/>
            <person name="Pangilinan J."/>
            <person name="Park H.-J."/>
            <person name="Ramirez L."/>
            <person name="Alfaro M."/>
            <person name="Sun H."/>
            <person name="Tritt A."/>
            <person name="Yoshinaga Y."/>
            <person name="Zwiers L.-H."/>
            <person name="Turgeon B.G."/>
            <person name="Goodwin S.B."/>
            <person name="Spatafora J.W."/>
            <person name="Crous P.W."/>
            <person name="Grigoriev I.V."/>
        </authorList>
    </citation>
    <scope>NUCLEOTIDE SEQUENCE</scope>
    <source>
        <strain evidence="6">IPT5</strain>
    </source>
</reference>
<name>A0A6A7B614_9PLEO</name>